<feature type="transmembrane region" description="Helical" evidence="6">
    <location>
        <begin position="7"/>
        <end position="28"/>
    </location>
</feature>
<evidence type="ECO:0000256" key="2">
    <source>
        <dbReference type="ARBA" id="ARBA00022475"/>
    </source>
</evidence>
<dbReference type="InterPro" id="IPR014249">
    <property type="entry name" value="Spore_V_B"/>
</dbReference>
<feature type="transmembrane region" description="Helical" evidence="6">
    <location>
        <begin position="447"/>
        <end position="465"/>
    </location>
</feature>
<feature type="transmembrane region" description="Helical" evidence="6">
    <location>
        <begin position="118"/>
        <end position="138"/>
    </location>
</feature>
<name>A0ABZ2N361_9BACI</name>
<dbReference type="NCBIfam" id="TIGR02900">
    <property type="entry name" value="spore_V_B"/>
    <property type="match status" value="1"/>
</dbReference>
<feature type="transmembrane region" description="Helical" evidence="6">
    <location>
        <begin position="181"/>
        <end position="204"/>
    </location>
</feature>
<proteinExistence type="predicted"/>
<dbReference type="Proteomes" id="UP001387364">
    <property type="component" value="Chromosome"/>
</dbReference>
<evidence type="ECO:0000256" key="4">
    <source>
        <dbReference type="ARBA" id="ARBA00022989"/>
    </source>
</evidence>
<feature type="transmembrane region" description="Helical" evidence="6">
    <location>
        <begin position="321"/>
        <end position="340"/>
    </location>
</feature>
<dbReference type="InterPro" id="IPR050833">
    <property type="entry name" value="Poly_Biosynth_Transport"/>
</dbReference>
<feature type="transmembrane region" description="Helical" evidence="6">
    <location>
        <begin position="82"/>
        <end position="106"/>
    </location>
</feature>
<feature type="transmembrane region" description="Helical" evidence="6">
    <location>
        <begin position="279"/>
        <end position="300"/>
    </location>
</feature>
<dbReference type="CDD" id="cd13124">
    <property type="entry name" value="MATE_SpoVB_like"/>
    <property type="match status" value="1"/>
</dbReference>
<keyword evidence="5 6" id="KW-0472">Membrane</keyword>
<feature type="transmembrane region" description="Helical" evidence="6">
    <location>
        <begin position="150"/>
        <end position="169"/>
    </location>
</feature>
<comment type="subcellular location">
    <subcellularLocation>
        <location evidence="1">Cell membrane</location>
        <topology evidence="1">Multi-pass membrane protein</topology>
    </subcellularLocation>
</comment>
<dbReference type="EMBL" id="CP147404">
    <property type="protein sequence ID" value="WXB92154.1"/>
    <property type="molecule type" value="Genomic_DNA"/>
</dbReference>
<feature type="transmembrane region" description="Helical" evidence="6">
    <location>
        <begin position="352"/>
        <end position="369"/>
    </location>
</feature>
<evidence type="ECO:0000256" key="5">
    <source>
        <dbReference type="ARBA" id="ARBA00023136"/>
    </source>
</evidence>
<evidence type="ECO:0000313" key="7">
    <source>
        <dbReference type="EMBL" id="WXB92154.1"/>
    </source>
</evidence>
<feature type="transmembrane region" description="Helical" evidence="6">
    <location>
        <begin position="248"/>
        <end position="267"/>
    </location>
</feature>
<feature type="transmembrane region" description="Helical" evidence="6">
    <location>
        <begin position="477"/>
        <end position="500"/>
    </location>
</feature>
<dbReference type="InterPro" id="IPR002797">
    <property type="entry name" value="Polysacc_synth"/>
</dbReference>
<feature type="transmembrane region" description="Helical" evidence="6">
    <location>
        <begin position="381"/>
        <end position="404"/>
    </location>
</feature>
<organism evidence="7 8">
    <name type="scientific">Bacillus kandeliae</name>
    <dbReference type="NCBI Taxonomy" id="3129297"/>
    <lineage>
        <taxon>Bacteria</taxon>
        <taxon>Bacillati</taxon>
        <taxon>Bacillota</taxon>
        <taxon>Bacilli</taxon>
        <taxon>Bacillales</taxon>
        <taxon>Bacillaceae</taxon>
        <taxon>Bacillus</taxon>
    </lineage>
</organism>
<dbReference type="RefSeq" id="WP_338750364.1">
    <property type="nucleotide sequence ID" value="NZ_CP147404.1"/>
</dbReference>
<accession>A0ABZ2N361</accession>
<protein>
    <submittedName>
        <fullName evidence="7">Stage V sporulation protein B</fullName>
    </submittedName>
</protein>
<keyword evidence="4 6" id="KW-1133">Transmembrane helix</keyword>
<sequence>MSKFLKGTMILMVSIFITKILGFINRIVVARLIGEEGVGLYMIVFPTFILVVTITQFGLPVAISRSVATALAKGDHAKIKKILAVSLAITLSLSLIFTPLLLFMAPTLSKVLFTDPRTYYPLVAITPTIPMIAVSSVLRGYFQGKQNMKPAAYSQIIEQITRILLIVVLTKKFLPMGIEYAAAGAMAAAAIGELASLVYLLTMFKIKKNFRLRKRFFTAVHSGKETAKELLDVAIPTTGGRMIGSLSWFFEPIVVTQSLAIAGVAAMTATKEYGVLTGYALPVMFLPSFVTLALSTSLVPAISEAYAKQQHRLLEYRIQEALRFCLISGGLAVLLLYLYAEPLMQFMYHSTNGTRFIQLLAPFFLFYYYQGPLQAVLQALNLANTAMINSLIGAVVKLAVIYIFASQPQFGIYGAALGIAVGTLLVTLLHLASVFKKISLSLDLRQYGKFLLILTAVLFLSDWMNHFLAATTNGLSYLLAGGTFTAVIYGLLALILGLITKQDMAKLRLKK</sequence>
<keyword evidence="2" id="KW-1003">Cell membrane</keyword>
<dbReference type="PANTHER" id="PTHR30250">
    <property type="entry name" value="PST FAMILY PREDICTED COLANIC ACID TRANSPORTER"/>
    <property type="match status" value="1"/>
</dbReference>
<feature type="transmembrane region" description="Helical" evidence="6">
    <location>
        <begin position="40"/>
        <end position="62"/>
    </location>
</feature>
<dbReference type="PANTHER" id="PTHR30250:SF24">
    <property type="entry name" value="STAGE V SPORULATION PROTEIN B"/>
    <property type="match status" value="1"/>
</dbReference>
<evidence type="ECO:0000313" key="8">
    <source>
        <dbReference type="Proteomes" id="UP001387364"/>
    </source>
</evidence>
<evidence type="ECO:0000256" key="6">
    <source>
        <dbReference type="SAM" id="Phobius"/>
    </source>
</evidence>
<evidence type="ECO:0000256" key="3">
    <source>
        <dbReference type="ARBA" id="ARBA00022692"/>
    </source>
</evidence>
<reference evidence="7 8" key="1">
    <citation type="submission" date="2024-02" db="EMBL/GenBank/DDBJ databases">
        <title>Seven novel Bacillus-like species.</title>
        <authorList>
            <person name="Liu G."/>
        </authorList>
    </citation>
    <scope>NUCLEOTIDE SEQUENCE [LARGE SCALE GENOMIC DNA]</scope>
    <source>
        <strain evidence="7 8">FJAT-52991</strain>
    </source>
</reference>
<evidence type="ECO:0000256" key="1">
    <source>
        <dbReference type="ARBA" id="ARBA00004651"/>
    </source>
</evidence>
<gene>
    <name evidence="7" type="primary">spoVB</name>
    <name evidence="7" type="ORF">WDJ61_12935</name>
</gene>
<keyword evidence="8" id="KW-1185">Reference proteome</keyword>
<dbReference type="Pfam" id="PF01943">
    <property type="entry name" value="Polysacc_synt"/>
    <property type="match status" value="1"/>
</dbReference>
<dbReference type="PIRSF" id="PIRSF038958">
    <property type="entry name" value="PG_synth_SpoVB"/>
    <property type="match status" value="1"/>
</dbReference>
<keyword evidence="3 6" id="KW-0812">Transmembrane</keyword>
<feature type="transmembrane region" description="Helical" evidence="6">
    <location>
        <begin position="410"/>
        <end position="435"/>
    </location>
</feature>
<dbReference type="InterPro" id="IPR024923">
    <property type="entry name" value="PG_synth_SpoVB"/>
</dbReference>